<reference evidence="1 2" key="1">
    <citation type="submission" date="2021-04" db="EMBL/GenBank/DDBJ databases">
        <authorList>
            <person name="Pira H."/>
            <person name="Risdian C."/>
            <person name="Wink J."/>
        </authorList>
    </citation>
    <scope>NUCLEOTIDE SEQUENCE [LARGE SCALE GENOMIC DNA]</scope>
    <source>
        <strain evidence="1 2">WH53</strain>
    </source>
</reference>
<sequence>MEKKHARNCLSEQGRESNINVLDQQHPTLFLYDQLLQQIQMAVKGFEQQLWHELMHELKPSTTTVNVELQGLTRQQHHLLKAYLRKDATEICKLLNISSR</sequence>
<organism evidence="1 2">
    <name type="scientific">Zooshikella harenae</name>
    <dbReference type="NCBI Taxonomy" id="2827238"/>
    <lineage>
        <taxon>Bacteria</taxon>
        <taxon>Pseudomonadati</taxon>
        <taxon>Pseudomonadota</taxon>
        <taxon>Gammaproteobacteria</taxon>
        <taxon>Oceanospirillales</taxon>
        <taxon>Zooshikellaceae</taxon>
        <taxon>Zooshikella</taxon>
    </lineage>
</organism>
<protein>
    <recommendedName>
        <fullName evidence="3">Flagellar protein FliT</fullName>
    </recommendedName>
</protein>
<evidence type="ECO:0008006" key="3">
    <source>
        <dbReference type="Google" id="ProtNLM"/>
    </source>
</evidence>
<dbReference type="Proteomes" id="UP000690515">
    <property type="component" value="Unassembled WGS sequence"/>
</dbReference>
<accession>A0ABS5ZDX1</accession>
<evidence type="ECO:0000313" key="1">
    <source>
        <dbReference type="EMBL" id="MBU2712266.1"/>
    </source>
</evidence>
<gene>
    <name evidence="1" type="ORF">KCG35_14465</name>
</gene>
<proteinExistence type="predicted"/>
<dbReference type="RefSeq" id="WP_215820495.1">
    <property type="nucleotide sequence ID" value="NZ_JAGSOY010000034.1"/>
</dbReference>
<comment type="caution">
    <text evidence="1">The sequence shown here is derived from an EMBL/GenBank/DDBJ whole genome shotgun (WGS) entry which is preliminary data.</text>
</comment>
<evidence type="ECO:0000313" key="2">
    <source>
        <dbReference type="Proteomes" id="UP000690515"/>
    </source>
</evidence>
<name>A0ABS5ZDX1_9GAMM</name>
<dbReference type="EMBL" id="JAGSOY010000034">
    <property type="protein sequence ID" value="MBU2712266.1"/>
    <property type="molecule type" value="Genomic_DNA"/>
</dbReference>
<keyword evidence="2" id="KW-1185">Reference proteome</keyword>